<accession>A0A0D4DCL9</accession>
<name>A0A0D4DCL9_RHIML</name>
<evidence type="ECO:0000313" key="1">
    <source>
        <dbReference type="EMBL" id="AJT61595.1"/>
    </source>
</evidence>
<dbReference type="AlphaFoldDB" id="A0A0D4DCL9"/>
<proteinExistence type="predicted"/>
<reference evidence="1" key="1">
    <citation type="journal article" date="2015" name="Proc. Natl. Acad. Sci. U.S.A.">
        <title>Rhizobial peptidase HrrP cleaves host-encoded signaling peptides and mediates symbiotic compatibility.</title>
        <authorList>
            <person name="Price P.A."/>
            <person name="Tanner H.R."/>
            <person name="Dillon B.A."/>
            <person name="Shabab M."/>
            <person name="Walker G.C."/>
            <person name="Griffitts J.S."/>
        </authorList>
    </citation>
    <scope>NUCLEOTIDE SEQUENCE</scope>
    <source>
        <strain evidence="1">USDA1963</strain>
        <plasmid evidence="1">pHRB800</plasmid>
    </source>
</reference>
<organism evidence="1">
    <name type="scientific">Rhizobium meliloti</name>
    <name type="common">Ensifer meliloti</name>
    <name type="synonym">Sinorhizobium meliloti</name>
    <dbReference type="NCBI Taxonomy" id="382"/>
    <lineage>
        <taxon>Bacteria</taxon>
        <taxon>Pseudomonadati</taxon>
        <taxon>Pseudomonadota</taxon>
        <taxon>Alphaproteobacteria</taxon>
        <taxon>Hyphomicrobiales</taxon>
        <taxon>Rhizobiaceae</taxon>
        <taxon>Sinorhizobium/Ensifer group</taxon>
        <taxon>Sinorhizobium</taxon>
    </lineage>
</organism>
<dbReference type="EMBL" id="CP011000">
    <property type="protein sequence ID" value="AJT61595.1"/>
    <property type="molecule type" value="Genomic_DNA"/>
</dbReference>
<sequence length="172" mass="18986">MKDHLKAPGYRWSDGRRRPGILVDRDCGRALDDELRYLRAEPVGISRSTGTAACAMAEQTDNLGDPPCPARIRGSNRRQSVGERLSFTFLMRAPPAAQPKLYRYGFALDRQTLEASVGPAMPISGPPSAIRADAESWPGSGNNPTFVICERDTQNFCPSAGRPFHFRSHTRL</sequence>
<protein>
    <submittedName>
        <fullName evidence="1">Uncharacterized protein</fullName>
    </submittedName>
</protein>
<keyword evidence="1" id="KW-0614">Plasmid</keyword>
<geneLocation type="plasmid" evidence="1">
    <name>pHRB800</name>
</geneLocation>